<dbReference type="PROSITE" id="PS51375">
    <property type="entry name" value="PPR"/>
    <property type="match status" value="5"/>
</dbReference>
<dbReference type="FunFam" id="1.25.40.10:FF:000227">
    <property type="entry name" value="Pentatricopeptide repeat-containing protein At3g13880"/>
    <property type="match status" value="1"/>
</dbReference>
<feature type="repeat" description="PPR" evidence="2">
    <location>
        <begin position="316"/>
        <end position="350"/>
    </location>
</feature>
<dbReference type="Pfam" id="PF12854">
    <property type="entry name" value="PPR_1"/>
    <property type="match status" value="1"/>
</dbReference>
<feature type="repeat" description="PPR" evidence="2">
    <location>
        <begin position="589"/>
        <end position="619"/>
    </location>
</feature>
<dbReference type="InterPro" id="IPR011990">
    <property type="entry name" value="TPR-like_helical_dom_sf"/>
</dbReference>
<gene>
    <name evidence="3" type="ORF">POM88_029975</name>
</gene>
<dbReference type="InterPro" id="IPR002885">
    <property type="entry name" value="PPR_rpt"/>
</dbReference>
<evidence type="ECO:0000256" key="2">
    <source>
        <dbReference type="PROSITE-ProRule" id="PRU00708"/>
    </source>
</evidence>
<accession>A0AAD8HWL5</accession>
<dbReference type="Pfam" id="PF20431">
    <property type="entry name" value="E_motif"/>
    <property type="match status" value="1"/>
</dbReference>
<dbReference type="Proteomes" id="UP001237642">
    <property type="component" value="Unassembled WGS sequence"/>
</dbReference>
<dbReference type="NCBIfam" id="TIGR00756">
    <property type="entry name" value="PPR"/>
    <property type="match status" value="6"/>
</dbReference>
<comment type="caution">
    <text evidence="3">The sequence shown here is derived from an EMBL/GenBank/DDBJ whole genome shotgun (WGS) entry which is preliminary data.</text>
</comment>
<dbReference type="GO" id="GO:0003723">
    <property type="term" value="F:RNA binding"/>
    <property type="evidence" value="ECO:0007669"/>
    <property type="project" value="InterPro"/>
</dbReference>
<dbReference type="PANTHER" id="PTHR47926">
    <property type="entry name" value="PENTATRICOPEPTIDE REPEAT-CONTAINING PROTEIN"/>
    <property type="match status" value="1"/>
</dbReference>
<evidence type="ECO:0000256" key="1">
    <source>
        <dbReference type="ARBA" id="ARBA00022737"/>
    </source>
</evidence>
<dbReference type="InterPro" id="IPR046848">
    <property type="entry name" value="E_motif"/>
</dbReference>
<dbReference type="AlphaFoldDB" id="A0AAD8HWL5"/>
<dbReference type="PANTHER" id="PTHR47926:SF452">
    <property type="entry name" value="PENTATRICOPEPTIDE REPEAT-CONTAINING PROTEIN"/>
    <property type="match status" value="1"/>
</dbReference>
<organism evidence="3 4">
    <name type="scientific">Heracleum sosnowskyi</name>
    <dbReference type="NCBI Taxonomy" id="360622"/>
    <lineage>
        <taxon>Eukaryota</taxon>
        <taxon>Viridiplantae</taxon>
        <taxon>Streptophyta</taxon>
        <taxon>Embryophyta</taxon>
        <taxon>Tracheophyta</taxon>
        <taxon>Spermatophyta</taxon>
        <taxon>Magnoliopsida</taxon>
        <taxon>eudicotyledons</taxon>
        <taxon>Gunneridae</taxon>
        <taxon>Pentapetalae</taxon>
        <taxon>asterids</taxon>
        <taxon>campanulids</taxon>
        <taxon>Apiales</taxon>
        <taxon>Apiaceae</taxon>
        <taxon>Apioideae</taxon>
        <taxon>apioid superclade</taxon>
        <taxon>Tordylieae</taxon>
        <taxon>Tordyliinae</taxon>
        <taxon>Heracleum</taxon>
    </lineage>
</organism>
<dbReference type="Pfam" id="PF01535">
    <property type="entry name" value="PPR"/>
    <property type="match status" value="3"/>
</dbReference>
<protein>
    <submittedName>
        <fullName evidence="3">Pentatricopeptide repeat-containing protein</fullName>
    </submittedName>
</protein>
<name>A0AAD8HWL5_9APIA</name>
<dbReference type="EMBL" id="JAUIZM010000007">
    <property type="protein sequence ID" value="KAK1373782.1"/>
    <property type="molecule type" value="Genomic_DNA"/>
</dbReference>
<dbReference type="GO" id="GO:0009451">
    <property type="term" value="P:RNA modification"/>
    <property type="evidence" value="ECO:0007669"/>
    <property type="project" value="InterPro"/>
</dbReference>
<keyword evidence="1" id="KW-0677">Repeat</keyword>
<dbReference type="FunFam" id="1.25.40.10:FF:001079">
    <property type="entry name" value="Pentatricopeptide repeat-containing protein At2g17210"/>
    <property type="match status" value="1"/>
</dbReference>
<feature type="repeat" description="PPR" evidence="2">
    <location>
        <begin position="417"/>
        <end position="451"/>
    </location>
</feature>
<keyword evidence="4" id="KW-1185">Reference proteome</keyword>
<evidence type="ECO:0000313" key="3">
    <source>
        <dbReference type="EMBL" id="KAK1373782.1"/>
    </source>
</evidence>
<proteinExistence type="predicted"/>
<reference evidence="3" key="2">
    <citation type="submission" date="2023-05" db="EMBL/GenBank/DDBJ databases">
        <authorList>
            <person name="Schelkunov M.I."/>
        </authorList>
    </citation>
    <scope>NUCLEOTIDE SEQUENCE</scope>
    <source>
        <strain evidence="3">Hsosn_3</strain>
        <tissue evidence="3">Leaf</tissue>
    </source>
</reference>
<dbReference type="Gene3D" id="1.25.40.10">
    <property type="entry name" value="Tetratricopeptide repeat domain"/>
    <property type="match status" value="5"/>
</dbReference>
<sequence length="744" mass="83351">MQLPIISRLSNWLSNIKQLSNNSKWEQIFSHYQELTRTQLPLHFMQDPSFIHPILKACQNLNFFTNGYSIHASLIKNGMFVSYTSIQNSLMDFYVKGGNFKLALSVFDEIKIKDSISWNIVINGSFNLDGGLRNGLFLFCKAVGTGVFEPNVANLVLVIQECRDFYEGLMIHCYVIKNGFWSVLSVQNSILRLYVVDYGVGVARMLFDEMRERDVVSWSVMIGGYAQNGEARVALELFREMVSGSVNEVDGQMMVSVLQACIRLGNFVVGRMYHGSVICRGLNFDLFVGNSLIDMYSKYSDSDSALEVFTEMPQRNLVSWNSMLSGFVHNKKYVEAISVFCSMSEKDIQVDEITVVNLLQICKHLLDPYYCRSIHCAVIRKGYKLNKLVVNSLIDVYSKCNLITHAWLLFSQVTDQDTITWSTMIAGFTHCGLPQEAISVFKEMISVRATPNTITMVNLLEACSSSGELNISKWAHAIAIRRGLASEVVVGTAILDMYAKCGAIETSRKVFNQISQKNIVSWSAMIAAYGMNGLAHNSLTLFREMKLQGLKPNEVTSLSILSACSHGGLVEEGISLFRELVQDHDIDLSLEHYSCMVDLLCRAGRLDKAVDLMETMSASVKPGASAWGALLSACQRYGNSELGIQAVSQVLRLEPSNSAVYMLASNMFAAEGLWNDSARMRILVKERGVKVEAGYSLIHVKSRAEKFVAGDTRHPLSDRICYVVEQLHEFMQLDNANDKVFLYM</sequence>
<dbReference type="FunFam" id="1.25.40.10:FF:000344">
    <property type="entry name" value="Pentatricopeptide repeat-containing protein"/>
    <property type="match status" value="1"/>
</dbReference>
<reference evidence="3" key="1">
    <citation type="submission" date="2023-02" db="EMBL/GenBank/DDBJ databases">
        <title>Genome of toxic invasive species Heracleum sosnowskyi carries increased number of genes despite the absence of recent whole-genome duplications.</title>
        <authorList>
            <person name="Schelkunov M."/>
            <person name="Shtratnikova V."/>
            <person name="Makarenko M."/>
            <person name="Klepikova A."/>
            <person name="Omelchenko D."/>
            <person name="Novikova G."/>
            <person name="Obukhova E."/>
            <person name="Bogdanov V."/>
            <person name="Penin A."/>
            <person name="Logacheva M."/>
        </authorList>
    </citation>
    <scope>NUCLEOTIDE SEQUENCE</scope>
    <source>
        <strain evidence="3">Hsosn_3</strain>
        <tissue evidence="3">Leaf</tissue>
    </source>
</reference>
<dbReference type="InterPro" id="IPR046960">
    <property type="entry name" value="PPR_At4g14850-like_plant"/>
</dbReference>
<feature type="repeat" description="PPR" evidence="2">
    <location>
        <begin position="214"/>
        <end position="248"/>
    </location>
</feature>
<feature type="repeat" description="PPR" evidence="2">
    <location>
        <begin position="518"/>
        <end position="552"/>
    </location>
</feature>
<dbReference type="Pfam" id="PF13041">
    <property type="entry name" value="PPR_2"/>
    <property type="match status" value="3"/>
</dbReference>
<evidence type="ECO:0000313" key="4">
    <source>
        <dbReference type="Proteomes" id="UP001237642"/>
    </source>
</evidence>